<dbReference type="InterPro" id="IPR042534">
    <property type="entry name" value="SAP18_sf"/>
</dbReference>
<dbReference type="Proteomes" id="UP001151582">
    <property type="component" value="Unassembled WGS sequence"/>
</dbReference>
<evidence type="ECO:0000256" key="2">
    <source>
        <dbReference type="SAM" id="MobiDB-lite"/>
    </source>
</evidence>
<proteinExistence type="inferred from homology"/>
<organism evidence="3 4">
    <name type="scientific">Dimargaris verticillata</name>
    <dbReference type="NCBI Taxonomy" id="2761393"/>
    <lineage>
        <taxon>Eukaryota</taxon>
        <taxon>Fungi</taxon>
        <taxon>Fungi incertae sedis</taxon>
        <taxon>Zoopagomycota</taxon>
        <taxon>Kickxellomycotina</taxon>
        <taxon>Dimargaritomycetes</taxon>
        <taxon>Dimargaritales</taxon>
        <taxon>Dimargaritaceae</taxon>
        <taxon>Dimargaris</taxon>
    </lineage>
</organism>
<reference evidence="3" key="1">
    <citation type="submission" date="2022-07" db="EMBL/GenBank/DDBJ databases">
        <title>Phylogenomic reconstructions and comparative analyses of Kickxellomycotina fungi.</title>
        <authorList>
            <person name="Reynolds N.K."/>
            <person name="Stajich J.E."/>
            <person name="Barry K."/>
            <person name="Grigoriev I.V."/>
            <person name="Crous P."/>
            <person name="Smith M.E."/>
        </authorList>
    </citation>
    <scope>NUCLEOTIDE SEQUENCE</scope>
    <source>
        <strain evidence="3">RSA 567</strain>
    </source>
</reference>
<dbReference type="InterPro" id="IPR010516">
    <property type="entry name" value="SAP18"/>
</dbReference>
<dbReference type="Pfam" id="PF06487">
    <property type="entry name" value="SAP18"/>
    <property type="match status" value="1"/>
</dbReference>
<dbReference type="PANTHER" id="PTHR13082:SF0">
    <property type="entry name" value="HISTONE DEACETYLASE COMPLEX SUBUNIT SAP18"/>
    <property type="match status" value="1"/>
</dbReference>
<feature type="compositionally biased region" description="Polar residues" evidence="2">
    <location>
        <begin position="146"/>
        <end position="158"/>
    </location>
</feature>
<accession>A0A9W8AW84</accession>
<feature type="region of interest" description="Disordered" evidence="2">
    <location>
        <begin position="122"/>
        <end position="158"/>
    </location>
</feature>
<evidence type="ECO:0000256" key="1">
    <source>
        <dbReference type="ARBA" id="ARBA00009143"/>
    </source>
</evidence>
<comment type="caution">
    <text evidence="3">The sequence shown here is derived from an EMBL/GenBank/DDBJ whole genome shotgun (WGS) entry which is preliminary data.</text>
</comment>
<dbReference type="AlphaFoldDB" id="A0A9W8AW84"/>
<comment type="similarity">
    <text evidence="1">Belongs to the SAP18 family.</text>
</comment>
<gene>
    <name evidence="3" type="ORF">H4R34_005803</name>
</gene>
<feature type="non-terminal residue" evidence="3">
    <location>
        <position position="158"/>
    </location>
</feature>
<sequence>DVPFLLRVFYRIGDHNSLEAYNRGIDQLDNELQIHTWRDATLKEIALLIQEVVEEARGVNVRFSFRLIYPNYIQLAYTNKSLGNVCNYKDTPIDNKTLADCRFVIGDYLDVAIEQRTPSLDASRLAPSHHQPSGISAGGFEDHQTAPLSSTQNRMRDS</sequence>
<dbReference type="EMBL" id="JANBQB010001446">
    <property type="protein sequence ID" value="KAJ1971251.1"/>
    <property type="molecule type" value="Genomic_DNA"/>
</dbReference>
<evidence type="ECO:0000313" key="3">
    <source>
        <dbReference type="EMBL" id="KAJ1971251.1"/>
    </source>
</evidence>
<dbReference type="GO" id="GO:0005634">
    <property type="term" value="C:nucleus"/>
    <property type="evidence" value="ECO:0007669"/>
    <property type="project" value="TreeGrafter"/>
</dbReference>
<dbReference type="GO" id="GO:0003714">
    <property type="term" value="F:transcription corepressor activity"/>
    <property type="evidence" value="ECO:0007669"/>
    <property type="project" value="TreeGrafter"/>
</dbReference>
<name>A0A9W8AW84_9FUNG</name>
<evidence type="ECO:0000313" key="4">
    <source>
        <dbReference type="Proteomes" id="UP001151582"/>
    </source>
</evidence>
<dbReference type="Gene3D" id="3.10.20.550">
    <property type="entry name" value="ASAP complex, SAP18 subunit"/>
    <property type="match status" value="1"/>
</dbReference>
<feature type="non-terminal residue" evidence="3">
    <location>
        <position position="1"/>
    </location>
</feature>
<protein>
    <submittedName>
        <fullName evidence="3">Uncharacterized protein</fullName>
    </submittedName>
</protein>
<dbReference type="OrthoDB" id="440566at2759"/>
<keyword evidence="4" id="KW-1185">Reference proteome</keyword>
<dbReference type="PANTHER" id="PTHR13082">
    <property type="entry name" value="SAP18"/>
    <property type="match status" value="1"/>
</dbReference>